<protein>
    <submittedName>
        <fullName evidence="1">Uncharacterized protein</fullName>
    </submittedName>
</protein>
<dbReference type="Proteomes" id="UP000700815">
    <property type="component" value="Unassembled WGS sequence"/>
</dbReference>
<sequence>MNARKNDWMNATAIVPISGRSTVFRNVVSGLSPMMCETMMNFLSTNWKLLLISRKQVGSV</sequence>
<comment type="caution">
    <text evidence="1">The sequence shown here is derived from an EMBL/GenBank/DDBJ whole genome shotgun (WGS) entry which is preliminary data.</text>
</comment>
<proteinExistence type="predicted"/>
<keyword evidence="2" id="KW-1185">Reference proteome</keyword>
<organism evidence="1 2">
    <name type="scientific">Bifidobacterium miconis</name>
    <dbReference type="NCBI Taxonomy" id="2834435"/>
    <lineage>
        <taxon>Bacteria</taxon>
        <taxon>Bacillati</taxon>
        <taxon>Actinomycetota</taxon>
        <taxon>Actinomycetes</taxon>
        <taxon>Bifidobacteriales</taxon>
        <taxon>Bifidobacteriaceae</taxon>
        <taxon>Bifidobacterium</taxon>
    </lineage>
</organism>
<name>A0ABS6WDA8_9BIFI</name>
<evidence type="ECO:0000313" key="1">
    <source>
        <dbReference type="EMBL" id="MBW3092038.1"/>
    </source>
</evidence>
<accession>A0ABS6WDA8</accession>
<dbReference type="EMBL" id="JAHBBH010000006">
    <property type="protein sequence ID" value="MBW3092038.1"/>
    <property type="molecule type" value="Genomic_DNA"/>
</dbReference>
<evidence type="ECO:0000313" key="2">
    <source>
        <dbReference type="Proteomes" id="UP000700815"/>
    </source>
</evidence>
<reference evidence="1 2" key="1">
    <citation type="submission" date="2021-05" db="EMBL/GenBank/DDBJ databases">
        <title>Phylogenetic classification of ten novel species belonging to the genus Bifidobacterium comprising B. colchicus sp. nov., B. abeli sp. nov., B. bicoloris sp. nov., B. guerezis sp. nov., B. rosaliae sp. nov., B. santillanensis sp. nov., B. argentati sp. nov., B. amazzoni sp. nov., B. pluviali sp. nov., and B. pinnaculum sp. nov.</title>
        <authorList>
            <person name="Lugli G.A."/>
            <person name="Ruiz Garcia L."/>
            <person name="Margolles A."/>
            <person name="Ventura M."/>
        </authorList>
    </citation>
    <scope>NUCLEOTIDE SEQUENCE [LARGE SCALE GENOMIC DNA]</scope>
    <source>
        <strain evidence="1 2">82T10</strain>
    </source>
</reference>
<dbReference type="RefSeq" id="WP_236023573.1">
    <property type="nucleotide sequence ID" value="NZ_JAHBBH010000006.1"/>
</dbReference>
<gene>
    <name evidence="1" type="ORF">KIH79_03530</name>
</gene>